<feature type="compositionally biased region" description="Low complexity" evidence="1">
    <location>
        <begin position="85"/>
        <end position="94"/>
    </location>
</feature>
<reference evidence="2" key="1">
    <citation type="journal article" date="2018" name="Genome Biol. Evol.">
        <title>Genomics and development of Lentinus tigrinus, a white-rot wood-decaying mushroom with dimorphic fruiting bodies.</title>
        <authorList>
            <person name="Wu B."/>
            <person name="Xu Z."/>
            <person name="Knudson A."/>
            <person name="Carlson A."/>
            <person name="Chen N."/>
            <person name="Kovaka S."/>
            <person name="LaButti K."/>
            <person name="Lipzen A."/>
            <person name="Pennachio C."/>
            <person name="Riley R."/>
            <person name="Schakwitz W."/>
            <person name="Umezawa K."/>
            <person name="Ohm R.A."/>
            <person name="Grigoriev I.V."/>
            <person name="Nagy L.G."/>
            <person name="Gibbons J."/>
            <person name="Hibbett D."/>
        </authorList>
    </citation>
    <scope>NUCLEOTIDE SEQUENCE [LARGE SCALE GENOMIC DNA]</scope>
    <source>
        <strain evidence="2">ALCF2SS1-6</strain>
    </source>
</reference>
<feature type="compositionally biased region" description="Low complexity" evidence="1">
    <location>
        <begin position="265"/>
        <end position="285"/>
    </location>
</feature>
<dbReference type="AlphaFoldDB" id="A0A5C2SRF7"/>
<gene>
    <name evidence="2" type="ORF">L227DRAFT_137997</name>
</gene>
<dbReference type="STRING" id="1328759.A0A5C2SRF7"/>
<organism evidence="2 3">
    <name type="scientific">Lentinus tigrinus ALCF2SS1-6</name>
    <dbReference type="NCBI Taxonomy" id="1328759"/>
    <lineage>
        <taxon>Eukaryota</taxon>
        <taxon>Fungi</taxon>
        <taxon>Dikarya</taxon>
        <taxon>Basidiomycota</taxon>
        <taxon>Agaricomycotina</taxon>
        <taxon>Agaricomycetes</taxon>
        <taxon>Polyporales</taxon>
        <taxon>Polyporaceae</taxon>
        <taxon>Lentinus</taxon>
    </lineage>
</organism>
<proteinExistence type="predicted"/>
<dbReference type="EMBL" id="ML122251">
    <property type="protein sequence ID" value="RPD66250.1"/>
    <property type="molecule type" value="Genomic_DNA"/>
</dbReference>
<feature type="compositionally biased region" description="Basic and acidic residues" evidence="1">
    <location>
        <begin position="111"/>
        <end position="142"/>
    </location>
</feature>
<accession>A0A5C2SRF7</accession>
<sequence length="717" mass="81897">MTSRHRTTSSSRKDTYGQWRPSDSDSDQPRQTMATTQRHNVDQIVGVEAPRKHRSSRRAEAVDPQDPSTSYSRHHHKSSSRDRSSSAQQASYYAVPPSPNSSQYQTQDVYYDLRAHLDLKKKTDKRSPRSREKALAGDEVKASRSGHRSSRQAYRTTAQYAQSITQAQAYPQPIVPPQPYAVPTQATRDPTSSSRHHREREKDREKAGSKDRDVRTRDPTETREEREKRKRREKDGEKERSSKDKERHREKDRHKDREARTAVETQPADAASAYYAYAQTTATAQRSTDKIPVPYPDYTRPAQLPTSAYPPSVAPVAMPWSGLTSASRGAAAPAPEPTYPYASDKEDPPLPIPPPERRRERTSSKPHRSHHHKVSSQQAGQDSGLSSSEQERHSVLERTDIITPGTRQASFNATRRASSSVGTLPDRRAVKMRKRPLSKRNGANTGHMASHPAISPRAPVPTFNLRMNLLRAKRLQTPGIHELPLLWTRLLRSSQLRRLCLHRRLCIHQASLPHPVRQILKRAPCSRRSSLGPRRLVNQILCRRMLTRLPMVKFMGTSILLPIQAPSVRTSPLPRATQKQSRLIPGRTLTGAHLGWPMGINWPYRMLWFDHPRRRQDLPTPTLPARRLDFPSQTLIQHSRPVDCRSRTHARVRLLHLRPSLPGIPTHKLGHPLLTATRTARRRERPQVTCQADSLYTKRPLQRDQPQRHLMRLLREV</sequence>
<evidence type="ECO:0000256" key="1">
    <source>
        <dbReference type="SAM" id="MobiDB-lite"/>
    </source>
</evidence>
<protein>
    <submittedName>
        <fullName evidence="2">Uncharacterized protein</fullName>
    </submittedName>
</protein>
<evidence type="ECO:0000313" key="2">
    <source>
        <dbReference type="EMBL" id="RPD66250.1"/>
    </source>
</evidence>
<dbReference type="Proteomes" id="UP000313359">
    <property type="component" value="Unassembled WGS sequence"/>
</dbReference>
<feature type="compositionally biased region" description="Polar residues" evidence="1">
    <location>
        <begin position="29"/>
        <end position="38"/>
    </location>
</feature>
<keyword evidence="3" id="KW-1185">Reference proteome</keyword>
<feature type="compositionally biased region" description="Polar residues" evidence="1">
    <location>
        <begin position="151"/>
        <end position="169"/>
    </location>
</feature>
<feature type="compositionally biased region" description="Basic residues" evidence="1">
    <location>
        <begin position="364"/>
        <end position="374"/>
    </location>
</feature>
<feature type="compositionally biased region" description="Basic and acidic residues" evidence="1">
    <location>
        <begin position="200"/>
        <end position="261"/>
    </location>
</feature>
<name>A0A5C2SRF7_9APHY</name>
<feature type="region of interest" description="Disordered" evidence="1">
    <location>
        <begin position="1"/>
        <end position="423"/>
    </location>
</feature>
<feature type="compositionally biased region" description="Polar residues" evidence="1">
    <location>
        <begin position="375"/>
        <end position="388"/>
    </location>
</feature>
<feature type="compositionally biased region" description="Basic and acidic residues" evidence="1">
    <location>
        <begin position="389"/>
        <end position="400"/>
    </location>
</feature>
<evidence type="ECO:0000313" key="3">
    <source>
        <dbReference type="Proteomes" id="UP000313359"/>
    </source>
</evidence>
<feature type="compositionally biased region" description="Polar residues" evidence="1">
    <location>
        <begin position="405"/>
        <end position="422"/>
    </location>
</feature>
<dbReference type="OrthoDB" id="3058872at2759"/>
<feature type="region of interest" description="Disordered" evidence="1">
    <location>
        <begin position="438"/>
        <end position="457"/>
    </location>
</feature>